<evidence type="ECO:0000313" key="1">
    <source>
        <dbReference type="Proteomes" id="UP000095286"/>
    </source>
</evidence>
<accession>A0AC35U0J4</accession>
<proteinExistence type="predicted"/>
<reference evidence="2" key="1">
    <citation type="submission" date="2016-11" db="UniProtKB">
        <authorList>
            <consortium name="WormBaseParasite"/>
        </authorList>
    </citation>
    <scope>IDENTIFICATION</scope>
    <source>
        <strain evidence="2">KR3021</strain>
    </source>
</reference>
<organism evidence="1 2">
    <name type="scientific">Rhabditophanes sp. KR3021</name>
    <dbReference type="NCBI Taxonomy" id="114890"/>
    <lineage>
        <taxon>Eukaryota</taxon>
        <taxon>Metazoa</taxon>
        <taxon>Ecdysozoa</taxon>
        <taxon>Nematoda</taxon>
        <taxon>Chromadorea</taxon>
        <taxon>Rhabditida</taxon>
        <taxon>Tylenchina</taxon>
        <taxon>Panagrolaimomorpha</taxon>
        <taxon>Strongyloidoidea</taxon>
        <taxon>Alloionematidae</taxon>
        <taxon>Rhabditophanes</taxon>
    </lineage>
</organism>
<dbReference type="Proteomes" id="UP000095286">
    <property type="component" value="Unplaced"/>
</dbReference>
<sequence>MDTTYGSDHHQTTVPESRNPENRNNRHHNNFHPANHQQNFPHHSGNNQHHSRSSQFRVDKYPKIVSSSNLENIRRWVMMGIDEMDESILSYIRPFIISNELYCFIGYCIPDEIYRQEYHLIPKPNRLINRSYRPKYPRQNYFPHGCYYPNDIVFHDLAKDDEAETLLNPIKGTPTPSLIVTSNMPAWIAPMALKKDTEQIFIENEITKKFWFFKHDNLIPINAGDGMGMYMHMNLSKTWTAHFDIEPNHHINHTHHKYRN</sequence>
<protein>
    <submittedName>
        <fullName evidence="2">CAP10 domain-containing protein</fullName>
    </submittedName>
</protein>
<name>A0AC35U0J4_9BILA</name>
<dbReference type="WBParaSite" id="RSKR_0000615400.1">
    <property type="protein sequence ID" value="RSKR_0000615400.1"/>
    <property type="gene ID" value="RSKR_0000615400"/>
</dbReference>
<evidence type="ECO:0000313" key="2">
    <source>
        <dbReference type="WBParaSite" id="RSKR_0000615400.1"/>
    </source>
</evidence>